<dbReference type="EMBL" id="DWWM01000016">
    <property type="protein sequence ID" value="HJC36063.1"/>
    <property type="molecule type" value="Genomic_DNA"/>
</dbReference>
<dbReference type="AlphaFoldDB" id="A0A9D2NSS0"/>
<keyword evidence="1" id="KW-0472">Membrane</keyword>
<keyword evidence="1" id="KW-1133">Transmembrane helix</keyword>
<gene>
    <name evidence="2" type="ORF">H9702_02905</name>
</gene>
<comment type="caution">
    <text evidence="2">The sequence shown here is derived from an EMBL/GenBank/DDBJ whole genome shotgun (WGS) entry which is preliminary data.</text>
</comment>
<reference evidence="2" key="1">
    <citation type="journal article" date="2021" name="PeerJ">
        <title>Extensive microbial diversity within the chicken gut microbiome revealed by metagenomics and culture.</title>
        <authorList>
            <person name="Gilroy R."/>
            <person name="Ravi A."/>
            <person name="Getino M."/>
            <person name="Pursley I."/>
            <person name="Horton D.L."/>
            <person name="Alikhan N.F."/>
            <person name="Baker D."/>
            <person name="Gharbi K."/>
            <person name="Hall N."/>
            <person name="Watson M."/>
            <person name="Adriaenssens E.M."/>
            <person name="Foster-Nyarko E."/>
            <person name="Jarju S."/>
            <person name="Secka A."/>
            <person name="Antonio M."/>
            <person name="Oren A."/>
            <person name="Chaudhuri R.R."/>
            <person name="La Ragione R."/>
            <person name="Hildebrand F."/>
            <person name="Pallen M.J."/>
        </authorList>
    </citation>
    <scope>NUCLEOTIDE SEQUENCE</scope>
    <source>
        <strain evidence="2">CHK187-11901</strain>
    </source>
</reference>
<sequence length="45" mass="5125">MNAFDVFLSVASVIVGSGYLILCAYNHENPFFDRVVEEEDIDEKQ</sequence>
<evidence type="ECO:0000256" key="1">
    <source>
        <dbReference type="SAM" id="Phobius"/>
    </source>
</evidence>
<organism evidence="2 3">
    <name type="scientific">Candidatus Merdibacter merdavium</name>
    <dbReference type="NCBI Taxonomy" id="2838692"/>
    <lineage>
        <taxon>Bacteria</taxon>
        <taxon>Bacillati</taxon>
        <taxon>Bacillota</taxon>
        <taxon>Erysipelotrichia</taxon>
        <taxon>Erysipelotrichales</taxon>
        <taxon>Erysipelotrichaceae</taxon>
        <taxon>Merdibacter</taxon>
    </lineage>
</organism>
<reference evidence="2" key="2">
    <citation type="submission" date="2021-04" db="EMBL/GenBank/DDBJ databases">
        <authorList>
            <person name="Gilroy R."/>
        </authorList>
    </citation>
    <scope>NUCLEOTIDE SEQUENCE</scope>
    <source>
        <strain evidence="2">CHK187-11901</strain>
    </source>
</reference>
<protein>
    <submittedName>
        <fullName evidence="2">Uncharacterized protein</fullName>
    </submittedName>
</protein>
<accession>A0A9D2NSS0</accession>
<evidence type="ECO:0000313" key="2">
    <source>
        <dbReference type="EMBL" id="HJC36063.1"/>
    </source>
</evidence>
<name>A0A9D2NSS0_9FIRM</name>
<dbReference type="Proteomes" id="UP000823896">
    <property type="component" value="Unassembled WGS sequence"/>
</dbReference>
<proteinExistence type="predicted"/>
<feature type="transmembrane region" description="Helical" evidence="1">
    <location>
        <begin position="6"/>
        <end position="25"/>
    </location>
</feature>
<keyword evidence="1" id="KW-0812">Transmembrane</keyword>
<evidence type="ECO:0000313" key="3">
    <source>
        <dbReference type="Proteomes" id="UP000823896"/>
    </source>
</evidence>